<feature type="domain" description="HTH luxR-type" evidence="4">
    <location>
        <begin position="283"/>
        <end position="348"/>
    </location>
</feature>
<organism evidence="5 6">
    <name type="scientific">Sporichthya brevicatena</name>
    <dbReference type="NCBI Taxonomy" id="171442"/>
    <lineage>
        <taxon>Bacteria</taxon>
        <taxon>Bacillati</taxon>
        <taxon>Actinomycetota</taxon>
        <taxon>Actinomycetes</taxon>
        <taxon>Sporichthyales</taxon>
        <taxon>Sporichthyaceae</taxon>
        <taxon>Sporichthya</taxon>
    </lineage>
</organism>
<keyword evidence="6" id="KW-1185">Reference proteome</keyword>
<evidence type="ECO:0000256" key="3">
    <source>
        <dbReference type="ARBA" id="ARBA00023163"/>
    </source>
</evidence>
<dbReference type="EMBL" id="BAAAHE010000015">
    <property type="protein sequence ID" value="GAA0617989.1"/>
    <property type="molecule type" value="Genomic_DNA"/>
</dbReference>
<protein>
    <submittedName>
        <fullName evidence="5">LuxR C-terminal-related transcriptional regulator</fullName>
    </submittedName>
</protein>
<dbReference type="SMART" id="SM00421">
    <property type="entry name" value="HTH_LUXR"/>
    <property type="match status" value="1"/>
</dbReference>
<evidence type="ECO:0000259" key="4">
    <source>
        <dbReference type="PROSITE" id="PS50043"/>
    </source>
</evidence>
<keyword evidence="1" id="KW-0805">Transcription regulation</keyword>
<evidence type="ECO:0000313" key="5">
    <source>
        <dbReference type="EMBL" id="GAA0617989.1"/>
    </source>
</evidence>
<dbReference type="InterPro" id="IPR029016">
    <property type="entry name" value="GAF-like_dom_sf"/>
</dbReference>
<dbReference type="PANTHER" id="PTHR44688">
    <property type="entry name" value="DNA-BINDING TRANSCRIPTIONAL ACTIVATOR DEVR_DOSR"/>
    <property type="match status" value="1"/>
</dbReference>
<dbReference type="Proteomes" id="UP001500957">
    <property type="component" value="Unassembled WGS sequence"/>
</dbReference>
<accession>A0ABN1GSR1</accession>
<reference evidence="5 6" key="1">
    <citation type="journal article" date="2019" name="Int. J. Syst. Evol. Microbiol.">
        <title>The Global Catalogue of Microorganisms (GCM) 10K type strain sequencing project: providing services to taxonomists for standard genome sequencing and annotation.</title>
        <authorList>
            <consortium name="The Broad Institute Genomics Platform"/>
            <consortium name="The Broad Institute Genome Sequencing Center for Infectious Disease"/>
            <person name="Wu L."/>
            <person name="Ma J."/>
        </authorList>
    </citation>
    <scope>NUCLEOTIDE SEQUENCE [LARGE SCALE GENOMIC DNA]</scope>
    <source>
        <strain evidence="5 6">JCM 10671</strain>
    </source>
</reference>
<dbReference type="RefSeq" id="WP_344604268.1">
    <property type="nucleotide sequence ID" value="NZ_BAAAHE010000015.1"/>
</dbReference>
<sequence length="352" mass="37804">MNRLRGLAEFLDEDLPISPSGHDVDAVSDAAAELGERCLARLAAAGIPDPSLAATLADLQELYAQLRRQELADRHLRLAECERGLARLRGAPYTADLLDQAGAEVARSCGLQRVVLSRVEEGAWTPWIVHADAGDPWWTLNGRVLELRSGSGPEGRVVAERRAVLAGERAWADADWPDGPPYVVAPIAPAGTVIGLLHGDHGPDGPACDATDRDVLSRFAQGFGHLYERTALLESMRFQQQQLRDLLAVLNATTEQLTESAIELTAALGADPVPPIPPAAAVLDDRLAALTGRERQVLELVARGARNVEIAERLVMSEGTVKVHVKHILAKLGASNRSQAIALYLGRQSPAM</sequence>
<dbReference type="SUPFAM" id="SSF55781">
    <property type="entry name" value="GAF domain-like"/>
    <property type="match status" value="1"/>
</dbReference>
<proteinExistence type="predicted"/>
<evidence type="ECO:0000256" key="2">
    <source>
        <dbReference type="ARBA" id="ARBA00023125"/>
    </source>
</evidence>
<dbReference type="CDD" id="cd06170">
    <property type="entry name" value="LuxR_C_like"/>
    <property type="match status" value="1"/>
</dbReference>
<dbReference type="InterPro" id="IPR036388">
    <property type="entry name" value="WH-like_DNA-bd_sf"/>
</dbReference>
<evidence type="ECO:0000256" key="1">
    <source>
        <dbReference type="ARBA" id="ARBA00023015"/>
    </source>
</evidence>
<dbReference type="PRINTS" id="PR00038">
    <property type="entry name" value="HTHLUXR"/>
</dbReference>
<dbReference type="Gene3D" id="1.10.10.10">
    <property type="entry name" value="Winged helix-like DNA-binding domain superfamily/Winged helix DNA-binding domain"/>
    <property type="match status" value="1"/>
</dbReference>
<gene>
    <name evidence="5" type="ORF">GCM10009547_20310</name>
</gene>
<keyword evidence="2" id="KW-0238">DNA-binding</keyword>
<dbReference type="Pfam" id="PF00196">
    <property type="entry name" value="GerE"/>
    <property type="match status" value="1"/>
</dbReference>
<evidence type="ECO:0000313" key="6">
    <source>
        <dbReference type="Proteomes" id="UP001500957"/>
    </source>
</evidence>
<dbReference type="PANTHER" id="PTHR44688:SF16">
    <property type="entry name" value="DNA-BINDING TRANSCRIPTIONAL ACTIVATOR DEVR_DOSR"/>
    <property type="match status" value="1"/>
</dbReference>
<name>A0ABN1GSR1_9ACTN</name>
<dbReference type="InterPro" id="IPR000792">
    <property type="entry name" value="Tscrpt_reg_LuxR_C"/>
</dbReference>
<dbReference type="InterPro" id="IPR016032">
    <property type="entry name" value="Sig_transdc_resp-reg_C-effctor"/>
</dbReference>
<dbReference type="PROSITE" id="PS50043">
    <property type="entry name" value="HTH_LUXR_2"/>
    <property type="match status" value="1"/>
</dbReference>
<dbReference type="SUPFAM" id="SSF46894">
    <property type="entry name" value="C-terminal effector domain of the bipartite response regulators"/>
    <property type="match status" value="1"/>
</dbReference>
<keyword evidence="3" id="KW-0804">Transcription</keyword>
<dbReference type="Gene3D" id="3.30.450.40">
    <property type="match status" value="1"/>
</dbReference>
<dbReference type="PROSITE" id="PS00622">
    <property type="entry name" value="HTH_LUXR_1"/>
    <property type="match status" value="1"/>
</dbReference>
<comment type="caution">
    <text evidence="5">The sequence shown here is derived from an EMBL/GenBank/DDBJ whole genome shotgun (WGS) entry which is preliminary data.</text>
</comment>